<evidence type="ECO:0000256" key="6">
    <source>
        <dbReference type="RuleBase" id="RU003355"/>
    </source>
</evidence>
<evidence type="ECO:0000256" key="1">
    <source>
        <dbReference type="ARBA" id="ARBA00011073"/>
    </source>
</evidence>
<proteinExistence type="inferred from homology"/>
<dbReference type="PROSITE" id="PS51892">
    <property type="entry name" value="SUBTILASE"/>
    <property type="match status" value="1"/>
</dbReference>
<dbReference type="SUPFAM" id="SSF52743">
    <property type="entry name" value="Subtilisin-like"/>
    <property type="match status" value="1"/>
</dbReference>
<comment type="caution">
    <text evidence="9">The sequence shown here is derived from an EMBL/GenBank/DDBJ whole genome shotgun (WGS) entry which is preliminary data.</text>
</comment>
<accession>A0A9X2RJK4</accession>
<feature type="active site" description="Charge relay system" evidence="5">
    <location>
        <position position="415"/>
    </location>
</feature>
<feature type="region of interest" description="Disordered" evidence="7">
    <location>
        <begin position="1"/>
        <end position="80"/>
    </location>
</feature>
<evidence type="ECO:0000256" key="7">
    <source>
        <dbReference type="SAM" id="MobiDB-lite"/>
    </source>
</evidence>
<evidence type="ECO:0000313" key="10">
    <source>
        <dbReference type="Proteomes" id="UP001142610"/>
    </source>
</evidence>
<feature type="domain" description="Peptidase S8/S53" evidence="8">
    <location>
        <begin position="357"/>
        <end position="662"/>
    </location>
</feature>
<dbReference type="InterPro" id="IPR036852">
    <property type="entry name" value="Peptidase_S8/S53_dom_sf"/>
</dbReference>
<evidence type="ECO:0000256" key="3">
    <source>
        <dbReference type="ARBA" id="ARBA00022801"/>
    </source>
</evidence>
<feature type="active site" description="Charge relay system" evidence="5">
    <location>
        <position position="363"/>
    </location>
</feature>
<evidence type="ECO:0000256" key="2">
    <source>
        <dbReference type="ARBA" id="ARBA00022670"/>
    </source>
</evidence>
<evidence type="ECO:0000256" key="5">
    <source>
        <dbReference type="PROSITE-ProRule" id="PRU01240"/>
    </source>
</evidence>
<dbReference type="InterPro" id="IPR023827">
    <property type="entry name" value="Peptidase_S8_Asp-AS"/>
</dbReference>
<keyword evidence="4 5" id="KW-0720">Serine protease</keyword>
<dbReference type="AlphaFoldDB" id="A0A9X2RJK4"/>
<dbReference type="PRINTS" id="PR00723">
    <property type="entry name" value="SUBTILISIN"/>
</dbReference>
<reference evidence="9" key="1">
    <citation type="submission" date="2022-07" db="EMBL/GenBank/DDBJ databases">
        <title>Parvularcula maris sp. nov., an algicidal bacterium isolated from seawater.</title>
        <authorList>
            <person name="Li F."/>
        </authorList>
    </citation>
    <scope>NUCLEOTIDE SEQUENCE</scope>
    <source>
        <strain evidence="9">BGMRC 0090</strain>
    </source>
</reference>
<dbReference type="Proteomes" id="UP001142610">
    <property type="component" value="Unassembled WGS sequence"/>
</dbReference>
<feature type="active site" description="Charge relay system" evidence="5">
    <location>
        <position position="612"/>
    </location>
</feature>
<dbReference type="PROSITE" id="PS00136">
    <property type="entry name" value="SUBTILASE_ASP"/>
    <property type="match status" value="1"/>
</dbReference>
<dbReference type="EMBL" id="JANIBC010000002">
    <property type="protein sequence ID" value="MCQ8184833.1"/>
    <property type="molecule type" value="Genomic_DNA"/>
</dbReference>
<gene>
    <name evidence="9" type="ORF">NOG11_05465</name>
</gene>
<dbReference type="RefSeq" id="WP_256618682.1">
    <property type="nucleotide sequence ID" value="NZ_JANIBC010000002.1"/>
</dbReference>
<dbReference type="Gene3D" id="2.60.120.380">
    <property type="match status" value="1"/>
</dbReference>
<dbReference type="Pfam" id="PF00082">
    <property type="entry name" value="Peptidase_S8"/>
    <property type="match status" value="1"/>
</dbReference>
<dbReference type="InterPro" id="IPR022398">
    <property type="entry name" value="Peptidase_S8_His-AS"/>
</dbReference>
<dbReference type="Gene3D" id="3.40.50.200">
    <property type="entry name" value="Peptidase S8/S53 domain"/>
    <property type="match status" value="1"/>
</dbReference>
<dbReference type="SUPFAM" id="SSF89260">
    <property type="entry name" value="Collagen-binding domain"/>
    <property type="match status" value="1"/>
</dbReference>
<keyword evidence="2 5" id="KW-0645">Protease</keyword>
<dbReference type="PROSITE" id="PS00137">
    <property type="entry name" value="SUBTILASE_HIS"/>
    <property type="match status" value="1"/>
</dbReference>
<evidence type="ECO:0000256" key="4">
    <source>
        <dbReference type="ARBA" id="ARBA00022825"/>
    </source>
</evidence>
<dbReference type="PANTHER" id="PTHR43806:SF11">
    <property type="entry name" value="CEREVISIN-RELATED"/>
    <property type="match status" value="1"/>
</dbReference>
<organism evidence="9 10">
    <name type="scientific">Parvularcula maris</name>
    <dbReference type="NCBI Taxonomy" id="2965077"/>
    <lineage>
        <taxon>Bacteria</taxon>
        <taxon>Pseudomonadati</taxon>
        <taxon>Pseudomonadota</taxon>
        <taxon>Alphaproteobacteria</taxon>
        <taxon>Parvularculales</taxon>
        <taxon>Parvularculaceae</taxon>
        <taxon>Parvularcula</taxon>
    </lineage>
</organism>
<comment type="similarity">
    <text evidence="1 5 6">Belongs to the peptidase S8 family.</text>
</comment>
<evidence type="ECO:0000313" key="9">
    <source>
        <dbReference type="EMBL" id="MCQ8184833.1"/>
    </source>
</evidence>
<dbReference type="InterPro" id="IPR000209">
    <property type="entry name" value="Peptidase_S8/S53_dom"/>
</dbReference>
<dbReference type="PROSITE" id="PS00138">
    <property type="entry name" value="SUBTILASE_SER"/>
    <property type="match status" value="1"/>
</dbReference>
<name>A0A9X2RJK4_9PROT</name>
<feature type="compositionally biased region" description="Pro residues" evidence="7">
    <location>
        <begin position="18"/>
        <end position="42"/>
    </location>
</feature>
<dbReference type="InterPro" id="IPR015500">
    <property type="entry name" value="Peptidase_S8_subtilisin-rel"/>
</dbReference>
<keyword evidence="10" id="KW-1185">Reference proteome</keyword>
<keyword evidence="3 5" id="KW-0378">Hydrolase</keyword>
<sequence length="887" mass="93279">MAAFSLAACGGGGGSSTPQPPARSPAPAPSPPPPSPPPPPPAETFVITGQGFADPKLVADSDTNYAGGGGSGLSNNSPGTAQAISSEAEIRGWIYCNGVANPGGCQAGSDEEDFYRAELKAGQRISLEIADFDPDRTNQLDLDLYLYDDGGELVTFSYAFASKIEQIIVPQDGSYFIRANAFAGRSNYILTVSPPATTGPPSQSAVRLDTMAADRLTVLRDEALSLSPRLRRADRSALNAARGRKGGARQLYLDPAERGEADDSERIVSTRYLTEARRKALGAEGLRRYEAKLALLREVKTANTAAQREVLQTYAYPRLHSVDPPPNPDLQWNLGAVRWQQALEEIELREPGGVRRPLIAVLDSGVLSSHPKIAPVLVDARDFVPDFIDGDDFDAEAEEIVDLNDADNDECFSYHGTHVASIATAPREGGPINGTDMVGGAPFADLMMLKLGYSIGEQCGLIVGDVPAAIRYAAGLPNVSGELPPRRADVINMSFGGDGPDAATRQAIAEAVAAGVIVVASGGNDGDQPNATDPNYPAALPDVIAVAATDFSDNRAPYSSFYPQIELAAPGGDNRNDSNTDGRSDGIIGAIGRVNNARTSVLPRFGLYQGTSMASPMAAAGFALMKAVYPELTSEQAHRLIEEGLLTDDIGAPGRDNGTGFGLVNYEKMVETAFALRDGTLNLRPSFRAEPAAIDFGNIGTEVVLTISRLGEPSFSITNVVVELLTPSAPVGPAAPISVDAQGFGTYAVQVDRQGLEAGSYTGTVFIETSDGQSKTVPIAFEVAASSLEAETDTARVQLQLLEEGGGFRTVQSFSFGGAGQYFDILDVEAGTYRLLFSTDMDGDLGVCDPGELGGTFPGGPCDSPETFVVPAETSEALELVLQRAPE</sequence>
<dbReference type="GO" id="GO:0004252">
    <property type="term" value="F:serine-type endopeptidase activity"/>
    <property type="evidence" value="ECO:0007669"/>
    <property type="project" value="UniProtKB-UniRule"/>
</dbReference>
<dbReference type="InterPro" id="IPR023828">
    <property type="entry name" value="Peptidase_S8_Ser-AS"/>
</dbReference>
<evidence type="ECO:0000259" key="8">
    <source>
        <dbReference type="Pfam" id="PF00082"/>
    </source>
</evidence>
<dbReference type="GO" id="GO:0006508">
    <property type="term" value="P:proteolysis"/>
    <property type="evidence" value="ECO:0007669"/>
    <property type="project" value="UniProtKB-KW"/>
</dbReference>
<protein>
    <submittedName>
        <fullName evidence="9">S8 family serine peptidase</fullName>
    </submittedName>
</protein>
<dbReference type="InterPro" id="IPR050131">
    <property type="entry name" value="Peptidase_S8_subtilisin-like"/>
</dbReference>
<dbReference type="PANTHER" id="PTHR43806">
    <property type="entry name" value="PEPTIDASE S8"/>
    <property type="match status" value="1"/>
</dbReference>